<gene>
    <name evidence="1" type="ORF">ENX07_04640</name>
</gene>
<evidence type="ECO:0008006" key="2">
    <source>
        <dbReference type="Google" id="ProtNLM"/>
    </source>
</evidence>
<dbReference type="AlphaFoldDB" id="A0A7C3Z1Z5"/>
<name>A0A7C3Z1Z5_UNCW3</name>
<reference evidence="1" key="1">
    <citation type="journal article" date="2020" name="mSystems">
        <title>Genome- and Community-Level Interaction Insights into Carbon Utilization and Element Cycling Functions of Hydrothermarchaeota in Hydrothermal Sediment.</title>
        <authorList>
            <person name="Zhou Z."/>
            <person name="Liu Y."/>
            <person name="Xu W."/>
            <person name="Pan J."/>
            <person name="Luo Z.H."/>
            <person name="Li M."/>
        </authorList>
    </citation>
    <scope>NUCLEOTIDE SEQUENCE [LARGE SCALE GENOMIC DNA]</scope>
    <source>
        <strain evidence="1">SpSt-906</strain>
    </source>
</reference>
<evidence type="ECO:0000313" key="1">
    <source>
        <dbReference type="EMBL" id="HGE99340.1"/>
    </source>
</evidence>
<organism evidence="1">
    <name type="scientific">candidate division WOR-3 bacterium</name>
    <dbReference type="NCBI Taxonomy" id="2052148"/>
    <lineage>
        <taxon>Bacteria</taxon>
        <taxon>Bacteria division WOR-3</taxon>
    </lineage>
</organism>
<sequence length="315" mass="36819">MKENFFLILYLIFTMGYHRLKAETKSSSQIIYDSNPFLLSDSQINNFLSGKDSAFKTYDDLIGRTTFNFFSSPFGEMRLGWSFVSNLFFQNPKKSYLEIGCHLRRYFGKLDRYGEMGYQFVPNYLIRPIKKGGRFLDLSYSAHSLEGRGKLKAFEFLFAFSYENYPQDFDFYDAGIYSFGFSWTHRTSSLLRRFDPVRITFGLKGKRCLARGDLPDISYQGMEFLCGIKGKRFDFALTGEWRGFTTEIDERHRGRRDLIGKASLSFSFPLGRRSSFLVNYEFKIRETTAEIVEESEVRDYRKHRIGIGVEYAAKP</sequence>
<accession>A0A7C3Z1Z5</accession>
<protein>
    <recommendedName>
        <fullName evidence="2">Inverse autotransporter beta-domain domain-containing protein</fullName>
    </recommendedName>
</protein>
<comment type="caution">
    <text evidence="1">The sequence shown here is derived from an EMBL/GenBank/DDBJ whole genome shotgun (WGS) entry which is preliminary data.</text>
</comment>
<dbReference type="EMBL" id="DTMQ01000031">
    <property type="protein sequence ID" value="HGE99340.1"/>
    <property type="molecule type" value="Genomic_DNA"/>
</dbReference>
<proteinExistence type="predicted"/>